<evidence type="ECO:0000313" key="5">
    <source>
        <dbReference type="Proteomes" id="UP000606600"/>
    </source>
</evidence>
<feature type="chain" id="PRO_5046895737" description="Peptidase A2 domain-containing protein" evidence="2">
    <location>
        <begin position="21"/>
        <end position="395"/>
    </location>
</feature>
<evidence type="ECO:0000259" key="3">
    <source>
        <dbReference type="PROSITE" id="PS50175"/>
    </source>
</evidence>
<protein>
    <recommendedName>
        <fullName evidence="3">Peptidase A2 domain-containing protein</fullName>
    </recommendedName>
</protein>
<dbReference type="Gene3D" id="2.40.70.10">
    <property type="entry name" value="Acid Proteases"/>
    <property type="match status" value="1"/>
</dbReference>
<dbReference type="PROSITE" id="PS50175">
    <property type="entry name" value="ASP_PROT_RETROV"/>
    <property type="match status" value="1"/>
</dbReference>
<feature type="domain" description="Peptidase A2" evidence="3">
    <location>
        <begin position="278"/>
        <end position="364"/>
    </location>
</feature>
<feature type="signal peptide" evidence="2">
    <location>
        <begin position="1"/>
        <end position="20"/>
    </location>
</feature>
<reference evidence="4 5" key="1">
    <citation type="submission" date="2020-09" db="EMBL/GenBank/DDBJ databases">
        <title>Novel species of Mucilaginibacter isolated from a glacier on the Tibetan Plateau.</title>
        <authorList>
            <person name="Liu Q."/>
            <person name="Xin Y.-H."/>
        </authorList>
    </citation>
    <scope>NUCLEOTIDE SEQUENCE [LARGE SCALE GENOMIC DNA]</scope>
    <source>
        <strain evidence="4 5">ZT4R22</strain>
    </source>
</reference>
<comment type="caution">
    <text evidence="4">The sequence shown here is derived from an EMBL/GenBank/DDBJ whole genome shotgun (WGS) entry which is preliminary data.</text>
</comment>
<proteinExistence type="predicted"/>
<evidence type="ECO:0000256" key="1">
    <source>
        <dbReference type="ARBA" id="ARBA00022801"/>
    </source>
</evidence>
<dbReference type="Proteomes" id="UP000606600">
    <property type="component" value="Unassembled WGS sequence"/>
</dbReference>
<dbReference type="InterPro" id="IPR021109">
    <property type="entry name" value="Peptidase_aspartic_dom_sf"/>
</dbReference>
<organism evidence="4 5">
    <name type="scientific">Mucilaginibacter pankratovii</name>
    <dbReference type="NCBI Taxonomy" id="2772110"/>
    <lineage>
        <taxon>Bacteria</taxon>
        <taxon>Pseudomonadati</taxon>
        <taxon>Bacteroidota</taxon>
        <taxon>Sphingobacteriia</taxon>
        <taxon>Sphingobacteriales</taxon>
        <taxon>Sphingobacteriaceae</taxon>
        <taxon>Mucilaginibacter</taxon>
    </lineage>
</organism>
<name>A0ABR7WYQ2_9SPHI</name>
<gene>
    <name evidence="4" type="ORF">IDJ77_26655</name>
</gene>
<dbReference type="InterPro" id="IPR001995">
    <property type="entry name" value="Peptidase_A2_cat"/>
</dbReference>
<dbReference type="SUPFAM" id="SSF50630">
    <property type="entry name" value="Acid proteases"/>
    <property type="match status" value="1"/>
</dbReference>
<keyword evidence="2" id="KW-0732">Signal</keyword>
<keyword evidence="5" id="KW-1185">Reference proteome</keyword>
<evidence type="ECO:0000313" key="4">
    <source>
        <dbReference type="EMBL" id="MBD1367420.1"/>
    </source>
</evidence>
<evidence type="ECO:0000256" key="2">
    <source>
        <dbReference type="SAM" id="SignalP"/>
    </source>
</evidence>
<dbReference type="RefSeq" id="WP_191192053.1">
    <property type="nucleotide sequence ID" value="NZ_JACWMY010000020.1"/>
</dbReference>
<keyword evidence="1" id="KW-0378">Hydrolase</keyword>
<dbReference type="EMBL" id="JACWMY010000020">
    <property type="protein sequence ID" value="MBD1367420.1"/>
    <property type="molecule type" value="Genomic_DNA"/>
</dbReference>
<accession>A0ABR7WYQ2</accession>
<sequence length="395" mass="43758">MKYILILISWLCIAPAFGQAKLPVIKATSKKVAIRDGDFLDKNAWSLSPKIKLDVFTADRSRKPKWVTFYTDIDSIRVKVKPGTKFNFVVLLNGVDSCFTQIASAIPPEDKQQSRFAKTDTIPFTLTAYNAIAVKAIINNTDTLTLHFDTGSWDFRLTKDAILKKTKLLAGQAGVAAGTTAPNYNNLAKVFKLQMSNIVWTNPEVVPTSLTAHDMDGRFGWNLFEGKAIEVNYDLNVLVIHSGPFKAPKGYNRSAFEVMRSFIVAKGGFPMAGKQYPGNFLFDTGSDQAIILDSAWAAGYNFSQGLKLIRTTVLSNPRGVKFEIKIVRSPAFTINGLTLTNIPTAILGSSNPAGFPVNNLGNDLLKRFNMILDFKNDLLYLKPNHLWAGKYREDS</sequence>